<reference evidence="2 3" key="1">
    <citation type="submission" date="2021-04" db="EMBL/GenBank/DDBJ databases">
        <title>Draft genome sequence of Paenibacillus cisolokensis, LC2-13A.</title>
        <authorList>
            <person name="Uke A."/>
            <person name="Chhe C."/>
            <person name="Baramee S."/>
            <person name="Kosugi A."/>
        </authorList>
    </citation>
    <scope>NUCLEOTIDE SEQUENCE [LARGE SCALE GENOMIC DNA]</scope>
    <source>
        <strain evidence="2 3">LC2-13A</strain>
    </source>
</reference>
<dbReference type="RefSeq" id="WP_213528878.1">
    <property type="nucleotide sequence ID" value="NZ_BOVJ01000074.1"/>
</dbReference>
<accession>A0ABQ4N7H6</accession>
<feature type="compositionally biased region" description="Basic and acidic residues" evidence="1">
    <location>
        <begin position="62"/>
        <end position="87"/>
    </location>
</feature>
<dbReference type="Proteomes" id="UP000680304">
    <property type="component" value="Unassembled WGS sequence"/>
</dbReference>
<feature type="region of interest" description="Disordered" evidence="1">
    <location>
        <begin position="62"/>
        <end position="101"/>
    </location>
</feature>
<sequence>MIEQHGDKQAVHDENRNIEQHVAHRVEQLAVEYGIDPQHLTVIFEADPFLRIPALRQHIHFHEAEPERVDENADEQQQKTEHERADEDPAVQVALLRHGQP</sequence>
<organism evidence="2 3">
    <name type="scientific">Paenibacillus cisolokensis</name>
    <dbReference type="NCBI Taxonomy" id="1658519"/>
    <lineage>
        <taxon>Bacteria</taxon>
        <taxon>Bacillati</taxon>
        <taxon>Bacillota</taxon>
        <taxon>Bacilli</taxon>
        <taxon>Bacillales</taxon>
        <taxon>Paenibacillaceae</taxon>
        <taxon>Paenibacillus</taxon>
    </lineage>
</organism>
<evidence type="ECO:0000256" key="1">
    <source>
        <dbReference type="SAM" id="MobiDB-lite"/>
    </source>
</evidence>
<keyword evidence="3" id="KW-1185">Reference proteome</keyword>
<proteinExistence type="predicted"/>
<dbReference type="EMBL" id="BOVJ01000074">
    <property type="protein sequence ID" value="GIQ63888.1"/>
    <property type="molecule type" value="Genomic_DNA"/>
</dbReference>
<gene>
    <name evidence="2" type="ORF">PACILC2_24560</name>
</gene>
<evidence type="ECO:0000313" key="3">
    <source>
        <dbReference type="Proteomes" id="UP000680304"/>
    </source>
</evidence>
<name>A0ABQ4N7H6_9BACL</name>
<protein>
    <submittedName>
        <fullName evidence="2">Uncharacterized protein</fullName>
    </submittedName>
</protein>
<comment type="caution">
    <text evidence="2">The sequence shown here is derived from an EMBL/GenBank/DDBJ whole genome shotgun (WGS) entry which is preliminary data.</text>
</comment>
<evidence type="ECO:0000313" key="2">
    <source>
        <dbReference type="EMBL" id="GIQ63888.1"/>
    </source>
</evidence>